<gene>
    <name evidence="3" type="primary">LOC117147065</name>
</gene>
<dbReference type="Proteomes" id="UP000515162">
    <property type="component" value="Chromosome X"/>
</dbReference>
<reference evidence="3" key="1">
    <citation type="submission" date="2025-08" db="UniProtKB">
        <authorList>
            <consortium name="RefSeq"/>
        </authorList>
    </citation>
    <scope>IDENTIFICATION</scope>
    <source>
        <strain evidence="3">Mau12</strain>
        <tissue evidence="3">Whole Body</tissue>
    </source>
</reference>
<feature type="region of interest" description="Disordered" evidence="1">
    <location>
        <begin position="1"/>
        <end position="104"/>
    </location>
</feature>
<feature type="compositionally biased region" description="Low complexity" evidence="1">
    <location>
        <begin position="56"/>
        <end position="98"/>
    </location>
</feature>
<evidence type="ECO:0000256" key="1">
    <source>
        <dbReference type="SAM" id="MobiDB-lite"/>
    </source>
</evidence>
<organism evidence="2 3">
    <name type="scientific">Drosophila mauritiana</name>
    <name type="common">Fruit fly</name>
    <dbReference type="NCBI Taxonomy" id="7226"/>
    <lineage>
        <taxon>Eukaryota</taxon>
        <taxon>Metazoa</taxon>
        <taxon>Ecdysozoa</taxon>
        <taxon>Arthropoda</taxon>
        <taxon>Hexapoda</taxon>
        <taxon>Insecta</taxon>
        <taxon>Pterygota</taxon>
        <taxon>Neoptera</taxon>
        <taxon>Endopterygota</taxon>
        <taxon>Diptera</taxon>
        <taxon>Brachycera</taxon>
        <taxon>Muscomorpha</taxon>
        <taxon>Ephydroidea</taxon>
        <taxon>Drosophilidae</taxon>
        <taxon>Drosophila</taxon>
        <taxon>Sophophora</taxon>
    </lineage>
</organism>
<proteinExistence type="predicted"/>
<accession>A0A6P8KJG6</accession>
<evidence type="ECO:0000313" key="2">
    <source>
        <dbReference type="Proteomes" id="UP000515162"/>
    </source>
</evidence>
<keyword evidence="2" id="KW-1185">Reference proteome</keyword>
<dbReference type="GeneID" id="117147065"/>
<name>A0A6P8KJG6_DROMA</name>
<dbReference type="RefSeq" id="XP_033169715.1">
    <property type="nucleotide sequence ID" value="XM_033313824.1"/>
</dbReference>
<evidence type="ECO:0000313" key="3">
    <source>
        <dbReference type="RefSeq" id="XP_033169715.1"/>
    </source>
</evidence>
<sequence length="133" mass="14862">MKYAHQMSSPNSSSIHINTNHKRQNRFTQLMDRLPLGGLSPSSAKLGTPGAPQGHNQNQYQYQYQNQSPNPSPNQYQNQKQASMSSSLSSLNPSSSQLEVTSAGDNLRRSVSFLSEELFLDVETGEEFHDPHR</sequence>
<dbReference type="AlphaFoldDB" id="A0A6P8KJG6"/>
<protein>
    <submittedName>
        <fullName evidence="3">Uncharacterized protein LOC117147065</fullName>
    </submittedName>
</protein>
<feature type="compositionally biased region" description="Polar residues" evidence="1">
    <location>
        <begin position="1"/>
        <end position="18"/>
    </location>
</feature>